<proteinExistence type="inferred from homology"/>
<organism evidence="6 7">
    <name type="scientific">Acacia crassicarpa</name>
    <name type="common">northern wattle</name>
    <dbReference type="NCBI Taxonomy" id="499986"/>
    <lineage>
        <taxon>Eukaryota</taxon>
        <taxon>Viridiplantae</taxon>
        <taxon>Streptophyta</taxon>
        <taxon>Embryophyta</taxon>
        <taxon>Tracheophyta</taxon>
        <taxon>Spermatophyta</taxon>
        <taxon>Magnoliopsida</taxon>
        <taxon>eudicotyledons</taxon>
        <taxon>Gunneridae</taxon>
        <taxon>Pentapetalae</taxon>
        <taxon>rosids</taxon>
        <taxon>fabids</taxon>
        <taxon>Fabales</taxon>
        <taxon>Fabaceae</taxon>
        <taxon>Caesalpinioideae</taxon>
        <taxon>mimosoid clade</taxon>
        <taxon>Acacieae</taxon>
        <taxon>Acacia</taxon>
    </lineage>
</organism>
<keyword evidence="2" id="KW-0805">Transcription regulation</keyword>
<evidence type="ECO:0000256" key="2">
    <source>
        <dbReference type="ARBA" id="ARBA00023015"/>
    </source>
</evidence>
<accession>A0AAE1N2D6</accession>
<feature type="short sequence motif" description="VHIID" evidence="5">
    <location>
        <begin position="263"/>
        <end position="267"/>
    </location>
</feature>
<dbReference type="InterPro" id="IPR005202">
    <property type="entry name" value="TF_GRAS"/>
</dbReference>
<comment type="caution">
    <text evidence="5">Lacks conserved residue(s) required for the propagation of feature annotation.</text>
</comment>
<evidence type="ECO:0000313" key="7">
    <source>
        <dbReference type="Proteomes" id="UP001293593"/>
    </source>
</evidence>
<dbReference type="Pfam" id="PF03514">
    <property type="entry name" value="GRAS"/>
    <property type="match status" value="1"/>
</dbReference>
<dbReference type="AlphaFoldDB" id="A0AAE1N2D6"/>
<gene>
    <name evidence="6" type="ORF">QN277_012820</name>
</gene>
<keyword evidence="7" id="KW-1185">Reference proteome</keyword>
<sequence length="526" mass="59431">MKVGFEVIHGDLNMIRPVHMHESWDYPNINVGLSSSASTSSSSIIPFSKPTPPNIDTTTHNTLNLATNELSDWVEHFTKHLVDDLPAASESTSDHNNHFLPNYQTRSSSHLPHHHDNLVPTPVLYPRKVPFNDLQIQTQTNPLDHQNHDDQNNDGLHLLTLLMECAVAISVDNLNEAHRMLLELTQVVSPYKPSCAERIVAYFAKAMASRVMNSWLGVFPPLIDHRTIHSSFQVFNNISPFIKFAHFTSNQAILEAVHYCDNIHIIDLDIMQGLQWPAFFHILATRVEGRPRVRMTGMGASMEVLVETGKQLTNFAKRLGMSFHFQPIARKFGEIEDVASVVQVRPGETLAVHWLQHSLYDATGPDWKTLRLVEELEPRIITLVEQDVSNGGSFLDRFVGSLHYYSTVFDSLGAYMASEDLNRHKVEHELLAKEINNILAIGGPARSGEDKFRQWRNELARHCFVQIPISPNSMAQAQLILNMFSPPHGYGYTLAHVDGTLRLGWKNTSLYTASAWTCYNSTHKQL</sequence>
<comment type="subcellular location">
    <subcellularLocation>
        <location evidence="1">Nucleus</location>
    </subcellularLocation>
</comment>
<dbReference type="PROSITE" id="PS50985">
    <property type="entry name" value="GRAS"/>
    <property type="match status" value="1"/>
</dbReference>
<protein>
    <submittedName>
        <fullName evidence="6">Uncharacterized protein</fullName>
    </submittedName>
</protein>
<name>A0AAE1N2D6_9FABA</name>
<dbReference type="EMBL" id="JAWXYG010000002">
    <property type="protein sequence ID" value="KAK4281305.1"/>
    <property type="molecule type" value="Genomic_DNA"/>
</dbReference>
<keyword evidence="4" id="KW-0539">Nucleus</keyword>
<dbReference type="Proteomes" id="UP001293593">
    <property type="component" value="Unassembled WGS sequence"/>
</dbReference>
<evidence type="ECO:0000256" key="3">
    <source>
        <dbReference type="ARBA" id="ARBA00023163"/>
    </source>
</evidence>
<dbReference type="PANTHER" id="PTHR31636">
    <property type="entry name" value="OSJNBA0084A10.13 PROTEIN-RELATED"/>
    <property type="match status" value="1"/>
</dbReference>
<dbReference type="GO" id="GO:0005634">
    <property type="term" value="C:nucleus"/>
    <property type="evidence" value="ECO:0007669"/>
    <property type="project" value="UniProtKB-SubCell"/>
</dbReference>
<evidence type="ECO:0000256" key="1">
    <source>
        <dbReference type="ARBA" id="ARBA00004123"/>
    </source>
</evidence>
<reference evidence="6" key="1">
    <citation type="submission" date="2023-10" db="EMBL/GenBank/DDBJ databases">
        <title>Chromosome-level genome of the transformable northern wattle, Acacia crassicarpa.</title>
        <authorList>
            <person name="Massaro I."/>
            <person name="Sinha N.R."/>
            <person name="Poethig S."/>
            <person name="Leichty A.R."/>
        </authorList>
    </citation>
    <scope>NUCLEOTIDE SEQUENCE</scope>
    <source>
        <strain evidence="6">Acra3RX</strain>
        <tissue evidence="6">Leaf</tissue>
    </source>
</reference>
<evidence type="ECO:0000313" key="6">
    <source>
        <dbReference type="EMBL" id="KAK4281305.1"/>
    </source>
</evidence>
<comment type="similarity">
    <text evidence="5">Belongs to the GRAS family.</text>
</comment>
<evidence type="ECO:0000256" key="5">
    <source>
        <dbReference type="PROSITE-ProRule" id="PRU01191"/>
    </source>
</evidence>
<comment type="caution">
    <text evidence="6">The sequence shown here is derived from an EMBL/GenBank/DDBJ whole genome shotgun (WGS) entry which is preliminary data.</text>
</comment>
<evidence type="ECO:0000256" key="4">
    <source>
        <dbReference type="ARBA" id="ARBA00023242"/>
    </source>
</evidence>
<keyword evidence="3" id="KW-0804">Transcription</keyword>
<feature type="region of interest" description="VHIID" evidence="5">
    <location>
        <begin position="232"/>
        <end position="297"/>
    </location>
</feature>
<feature type="region of interest" description="SAW" evidence="5">
    <location>
        <begin position="440"/>
        <end position="517"/>
    </location>
</feature>